<evidence type="ECO:0000256" key="6">
    <source>
        <dbReference type="PIRNR" id="PIRNR001369"/>
    </source>
</evidence>
<dbReference type="CDD" id="cd06108">
    <property type="entry name" value="Ec2MCS_like"/>
    <property type="match status" value="1"/>
</dbReference>
<organism evidence="8 9">
    <name type="scientific">Microbulbifer salipaludis</name>
    <dbReference type="NCBI Taxonomy" id="187980"/>
    <lineage>
        <taxon>Bacteria</taxon>
        <taxon>Pseudomonadati</taxon>
        <taxon>Pseudomonadota</taxon>
        <taxon>Gammaproteobacteria</taxon>
        <taxon>Cellvibrionales</taxon>
        <taxon>Microbulbiferaceae</taxon>
        <taxon>Microbulbifer</taxon>
    </lineage>
</organism>
<dbReference type="Gene3D" id="1.10.230.10">
    <property type="entry name" value="Cytochrome P450-Terp, domain 2"/>
    <property type="match status" value="1"/>
</dbReference>
<dbReference type="InterPro" id="IPR016143">
    <property type="entry name" value="Citrate_synth-like_sm_a-sub"/>
</dbReference>
<dbReference type="Proteomes" id="UP000664293">
    <property type="component" value="Unassembled WGS sequence"/>
</dbReference>
<evidence type="ECO:0000256" key="7">
    <source>
        <dbReference type="RuleBase" id="RU003406"/>
    </source>
</evidence>
<name>A0ABS3E8V2_9GAMM</name>
<dbReference type="PANTHER" id="PTHR11739:SF25">
    <property type="entry name" value="CITRATE SYNTHASE-RELATED PROTEIN DDB_G0287281"/>
    <property type="match status" value="1"/>
</dbReference>
<evidence type="ECO:0000256" key="3">
    <source>
        <dbReference type="ARBA" id="ARBA00022532"/>
    </source>
</evidence>
<evidence type="ECO:0000256" key="2">
    <source>
        <dbReference type="ARBA" id="ARBA00010566"/>
    </source>
</evidence>
<keyword evidence="4 6" id="KW-0808">Transferase</keyword>
<accession>A0ABS3E8V2</accession>
<keyword evidence="8" id="KW-0012">Acyltransferase</keyword>
<dbReference type="SUPFAM" id="SSF48256">
    <property type="entry name" value="Citrate synthase"/>
    <property type="match status" value="1"/>
</dbReference>
<dbReference type="EMBL" id="JAEKJR010000002">
    <property type="protein sequence ID" value="MBN8431730.1"/>
    <property type="molecule type" value="Genomic_DNA"/>
</dbReference>
<evidence type="ECO:0000313" key="8">
    <source>
        <dbReference type="EMBL" id="MBN8431730.1"/>
    </source>
</evidence>
<dbReference type="InterPro" id="IPR011278">
    <property type="entry name" value="2-MeCitrate/Citrate_synth_II"/>
</dbReference>
<proteinExistence type="inferred from homology"/>
<comment type="caution">
    <text evidence="8">The sequence shown here is derived from an EMBL/GenBank/DDBJ whole genome shotgun (WGS) entry which is preliminary data.</text>
</comment>
<comment type="catalytic activity">
    <reaction evidence="5">
        <text>oxaloacetate + acetyl-CoA + H2O = citrate + CoA + H(+)</text>
        <dbReference type="Rhea" id="RHEA:16845"/>
        <dbReference type="ChEBI" id="CHEBI:15377"/>
        <dbReference type="ChEBI" id="CHEBI:15378"/>
        <dbReference type="ChEBI" id="CHEBI:16452"/>
        <dbReference type="ChEBI" id="CHEBI:16947"/>
        <dbReference type="ChEBI" id="CHEBI:57287"/>
        <dbReference type="ChEBI" id="CHEBI:57288"/>
        <dbReference type="EC" id="2.3.3.16"/>
    </reaction>
</comment>
<dbReference type="PIRSF" id="PIRSF001369">
    <property type="entry name" value="Citrate_synth"/>
    <property type="match status" value="1"/>
</dbReference>
<dbReference type="PRINTS" id="PR00143">
    <property type="entry name" value="CITRTSNTHASE"/>
</dbReference>
<reference evidence="8 9" key="1">
    <citation type="submission" date="2020-12" db="EMBL/GenBank/DDBJ databases">
        <title>Oil enriched cultivation method for isolating marine PHA-producing bacteria.</title>
        <authorList>
            <person name="Zheng W."/>
            <person name="Yu S."/>
            <person name="Huang Y."/>
        </authorList>
    </citation>
    <scope>NUCLEOTIDE SEQUENCE [LARGE SCALE GENOMIC DNA]</scope>
    <source>
        <strain evidence="8 9">SN0-2</strain>
    </source>
</reference>
<comment type="similarity">
    <text evidence="2 6 7">Belongs to the citrate synthase family.</text>
</comment>
<dbReference type="RefSeq" id="WP_207002733.1">
    <property type="nucleotide sequence ID" value="NZ_JAEKJR010000002.1"/>
</dbReference>
<dbReference type="InterPro" id="IPR024176">
    <property type="entry name" value="Citrate_synthase_bac-typ"/>
</dbReference>
<evidence type="ECO:0000256" key="1">
    <source>
        <dbReference type="ARBA" id="ARBA00004751"/>
    </source>
</evidence>
<sequence length="375" mass="41611">MAEKKVGGAGLRGQVAGKTALSTVGVSGSGLTYCGYDVKDLAEHCEFEEVAYLIFNGELPTVAQLADYKGTLKTMRGLPQALREVLERIPADAHPMDVMRTGCSMLGNLEGEESFEQQQDRANRLLAAFPSIICYWYRFTHDGVRIETETDDDSIGGHFLHMLRGEKPNDLHAQVMNVSLILYAEHEFNASTFTARVCASTLSDLFSCITGAIGSLRGPLHGGANEAAMELIERFSSADEAEKELLGMLERKEKIMGFGHAVYTESDPRNAIIKQWSEKLAADVGDDVLYPVSVRCEQVMWREKKLFCNADFFHASAYHFMGIPTKLFTPIFVMSRVTGWAAHVFEQRADNRIIRPSAEYVGPEPRKVTPISERG</sequence>
<dbReference type="NCBIfam" id="TIGR01800">
    <property type="entry name" value="cit_synth_II"/>
    <property type="match status" value="1"/>
</dbReference>
<dbReference type="GO" id="GO:0050440">
    <property type="term" value="F:2-methylcitrate synthase activity"/>
    <property type="evidence" value="ECO:0007669"/>
    <property type="project" value="UniProtKB-EC"/>
</dbReference>
<dbReference type="InterPro" id="IPR016142">
    <property type="entry name" value="Citrate_synth-like_lrg_a-sub"/>
</dbReference>
<evidence type="ECO:0000313" key="9">
    <source>
        <dbReference type="Proteomes" id="UP000664293"/>
    </source>
</evidence>
<comment type="pathway">
    <text evidence="1">Carbohydrate metabolism; tricarboxylic acid cycle; isocitrate from oxaloacetate: step 1/2.</text>
</comment>
<dbReference type="InterPro" id="IPR036969">
    <property type="entry name" value="Citrate_synthase_sf"/>
</dbReference>
<keyword evidence="9" id="KW-1185">Reference proteome</keyword>
<dbReference type="GO" id="GO:0036440">
    <property type="term" value="F:citrate synthase activity"/>
    <property type="evidence" value="ECO:0007669"/>
    <property type="project" value="UniProtKB-EC"/>
</dbReference>
<evidence type="ECO:0000256" key="4">
    <source>
        <dbReference type="ARBA" id="ARBA00022679"/>
    </source>
</evidence>
<protein>
    <recommendedName>
        <fullName evidence="6">Citrate synthase</fullName>
    </recommendedName>
</protein>
<dbReference type="InterPro" id="IPR019810">
    <property type="entry name" value="Citrate_synthase_AS"/>
</dbReference>
<gene>
    <name evidence="8" type="primary">prpC</name>
    <name evidence="8" type="ORF">JF535_12800</name>
</gene>
<dbReference type="PANTHER" id="PTHR11739">
    <property type="entry name" value="CITRATE SYNTHASE"/>
    <property type="match status" value="1"/>
</dbReference>
<evidence type="ECO:0000256" key="5">
    <source>
        <dbReference type="ARBA" id="ARBA00049288"/>
    </source>
</evidence>
<dbReference type="Gene3D" id="1.10.580.10">
    <property type="entry name" value="Citrate Synthase, domain 1"/>
    <property type="match status" value="1"/>
</dbReference>
<dbReference type="PROSITE" id="PS00480">
    <property type="entry name" value="CITRATE_SYNTHASE"/>
    <property type="match status" value="1"/>
</dbReference>
<dbReference type="Pfam" id="PF00285">
    <property type="entry name" value="Citrate_synt"/>
    <property type="match status" value="1"/>
</dbReference>
<keyword evidence="3" id="KW-0816">Tricarboxylic acid cycle</keyword>
<dbReference type="NCBIfam" id="NF009006">
    <property type="entry name" value="PRK12351.1"/>
    <property type="match status" value="1"/>
</dbReference>
<dbReference type="InterPro" id="IPR002020">
    <property type="entry name" value="Citrate_synthase"/>
</dbReference>